<keyword evidence="2" id="KW-1185">Reference proteome</keyword>
<dbReference type="EMBL" id="CM045767">
    <property type="protein sequence ID" value="KAI7998244.1"/>
    <property type="molecule type" value="Genomic_DNA"/>
</dbReference>
<gene>
    <name evidence="1" type="ORF">LOK49_LG10G02541</name>
</gene>
<accession>A0ACC0GBD5</accession>
<evidence type="ECO:0000313" key="1">
    <source>
        <dbReference type="EMBL" id="KAI7998244.1"/>
    </source>
</evidence>
<organism evidence="1 2">
    <name type="scientific">Camellia lanceoleosa</name>
    <dbReference type="NCBI Taxonomy" id="1840588"/>
    <lineage>
        <taxon>Eukaryota</taxon>
        <taxon>Viridiplantae</taxon>
        <taxon>Streptophyta</taxon>
        <taxon>Embryophyta</taxon>
        <taxon>Tracheophyta</taxon>
        <taxon>Spermatophyta</taxon>
        <taxon>Magnoliopsida</taxon>
        <taxon>eudicotyledons</taxon>
        <taxon>Gunneridae</taxon>
        <taxon>Pentapetalae</taxon>
        <taxon>asterids</taxon>
        <taxon>Ericales</taxon>
        <taxon>Theaceae</taxon>
        <taxon>Camellia</taxon>
    </lineage>
</organism>
<dbReference type="Proteomes" id="UP001060215">
    <property type="component" value="Chromosome 10"/>
</dbReference>
<reference evidence="1 2" key="1">
    <citation type="journal article" date="2022" name="Plant J.">
        <title>Chromosome-level genome of Camellia lanceoleosa provides a valuable resource for understanding genome evolution and self-incompatibility.</title>
        <authorList>
            <person name="Gong W."/>
            <person name="Xiao S."/>
            <person name="Wang L."/>
            <person name="Liao Z."/>
            <person name="Chang Y."/>
            <person name="Mo W."/>
            <person name="Hu G."/>
            <person name="Li W."/>
            <person name="Zhao G."/>
            <person name="Zhu H."/>
            <person name="Hu X."/>
            <person name="Ji K."/>
            <person name="Xiang X."/>
            <person name="Song Q."/>
            <person name="Yuan D."/>
            <person name="Jin S."/>
            <person name="Zhang L."/>
        </authorList>
    </citation>
    <scope>NUCLEOTIDE SEQUENCE [LARGE SCALE GENOMIC DNA]</scope>
    <source>
        <strain evidence="1">SQ_2022a</strain>
    </source>
</reference>
<name>A0ACC0GBD5_9ERIC</name>
<sequence>MSVVLLVALSAFQRYGTSKVGFIFSPIMLMWFVSNALIGAEAMFADLGHFNKRAIQLAFFVFVYPALVLTYAGEAAYLVKNPDQRLLVLDIGCYKNLLKNMEMGSK</sequence>
<proteinExistence type="predicted"/>
<evidence type="ECO:0000313" key="2">
    <source>
        <dbReference type="Proteomes" id="UP001060215"/>
    </source>
</evidence>
<protein>
    <submittedName>
        <fullName evidence="1">Potassium transporter 26</fullName>
    </submittedName>
</protein>
<comment type="caution">
    <text evidence="1">The sequence shown here is derived from an EMBL/GenBank/DDBJ whole genome shotgun (WGS) entry which is preliminary data.</text>
</comment>